<comment type="caution">
    <text evidence="1">The sequence shown here is derived from an EMBL/GenBank/DDBJ whole genome shotgun (WGS) entry which is preliminary data.</text>
</comment>
<dbReference type="AlphaFoldDB" id="A0A1G2B4E9"/>
<sequence length="89" mass="9793">MEIPDDLQTIIDEYLGGARIFVMMGDDKDGAPFGVMPLEKADLPELKTDGSTVKELTEDEARSFVDNPRCISRERLAMVFAAIDAAKNS</sequence>
<gene>
    <name evidence="1" type="ORF">A2898_02145</name>
</gene>
<evidence type="ECO:0000313" key="1">
    <source>
        <dbReference type="EMBL" id="OGY84044.1"/>
    </source>
</evidence>
<organism evidence="1 2">
    <name type="scientific">Candidatus Kerfeldbacteria bacterium RIFCSPLOWO2_01_FULL_48_11</name>
    <dbReference type="NCBI Taxonomy" id="1798543"/>
    <lineage>
        <taxon>Bacteria</taxon>
        <taxon>Candidatus Kerfeldiibacteriota</taxon>
    </lineage>
</organism>
<dbReference type="STRING" id="1798543.A2898_02145"/>
<reference evidence="1 2" key="1">
    <citation type="journal article" date="2016" name="Nat. Commun.">
        <title>Thousands of microbial genomes shed light on interconnected biogeochemical processes in an aquifer system.</title>
        <authorList>
            <person name="Anantharaman K."/>
            <person name="Brown C.T."/>
            <person name="Hug L.A."/>
            <person name="Sharon I."/>
            <person name="Castelle C.J."/>
            <person name="Probst A.J."/>
            <person name="Thomas B.C."/>
            <person name="Singh A."/>
            <person name="Wilkins M.J."/>
            <person name="Karaoz U."/>
            <person name="Brodie E.L."/>
            <person name="Williams K.H."/>
            <person name="Hubbard S.S."/>
            <person name="Banfield J.F."/>
        </authorList>
    </citation>
    <scope>NUCLEOTIDE SEQUENCE [LARGE SCALE GENOMIC DNA]</scope>
</reference>
<evidence type="ECO:0000313" key="2">
    <source>
        <dbReference type="Proteomes" id="UP000179164"/>
    </source>
</evidence>
<dbReference type="EMBL" id="MHKE01000012">
    <property type="protein sequence ID" value="OGY84044.1"/>
    <property type="molecule type" value="Genomic_DNA"/>
</dbReference>
<dbReference type="Proteomes" id="UP000179164">
    <property type="component" value="Unassembled WGS sequence"/>
</dbReference>
<protein>
    <submittedName>
        <fullName evidence="1">Uncharacterized protein</fullName>
    </submittedName>
</protein>
<proteinExistence type="predicted"/>
<name>A0A1G2B4E9_9BACT</name>
<accession>A0A1G2B4E9</accession>